<evidence type="ECO:0000313" key="3">
    <source>
        <dbReference type="Proteomes" id="UP000028027"/>
    </source>
</evidence>
<name>A0A081S634_9ARCH</name>
<evidence type="ECO:0000313" key="2">
    <source>
        <dbReference type="EMBL" id="KER06387.1"/>
    </source>
</evidence>
<dbReference type="EMBL" id="JNVL01000010">
    <property type="protein sequence ID" value="KER06387.1"/>
    <property type="molecule type" value="Genomic_DNA"/>
</dbReference>
<dbReference type="Proteomes" id="UP000028027">
    <property type="component" value="Unassembled WGS sequence"/>
</dbReference>
<organism evidence="2 3">
    <name type="scientific">Marine Group I thaumarchaeote SCGC AAA799-E16</name>
    <dbReference type="NCBI Taxonomy" id="1502292"/>
    <lineage>
        <taxon>Archaea</taxon>
        <taxon>Nitrososphaerota</taxon>
        <taxon>Marine Group I</taxon>
    </lineage>
</organism>
<dbReference type="NCBIfam" id="TIGR04296">
    <property type="entry name" value="PEFG-CTERM"/>
    <property type="match status" value="1"/>
</dbReference>
<keyword evidence="3" id="KW-1185">Reference proteome</keyword>
<keyword evidence="1" id="KW-0812">Transmembrane</keyword>
<sequence>MDSRIFYGVISLLIISAVPVFAQESLISVQTDDKNYDEGDTIVISGLVTTVVGETPVTLQLFTEGNLVDIAQITVAQDGTYSHTVIAEGPLWNKAGDYLVRVLYGEGNIAESEFSYTPKSEVVETTTNFEVDAGSHGTFDVEYTIKGGTVKDMIVDADIFALIVQIDSTDEGKIDLDLPREFIGAEKQDGKDDTFIVLIDGVEVPYQESVVHSDSRVITINFEQGDSDIEIIGTYIVPEFGTIAMMILLVGIMATVILTRNRFQIKI</sequence>
<keyword evidence="1" id="KW-0472">Membrane</keyword>
<reference evidence="2 3" key="1">
    <citation type="submission" date="2014-06" db="EMBL/GenBank/DDBJ databases">
        <authorList>
            <person name="Ngugi D.K."/>
            <person name="Blom J."/>
            <person name="Alam I."/>
            <person name="Rashid M."/>
            <person name="Ba Alawi W."/>
            <person name="Zhang G."/>
            <person name="Hikmawan T."/>
            <person name="Guan Y."/>
            <person name="Antunes A."/>
            <person name="Siam R."/>
            <person name="Eldorry H."/>
            <person name="Bajic V."/>
            <person name="Stingl U."/>
        </authorList>
    </citation>
    <scope>NUCLEOTIDE SEQUENCE [LARGE SCALE GENOMIC DNA]</scope>
    <source>
        <strain evidence="2">SCGC AAA799-E16</strain>
    </source>
</reference>
<keyword evidence="1" id="KW-1133">Transmembrane helix</keyword>
<dbReference type="AlphaFoldDB" id="A0A081S634"/>
<accession>A0A081S634</accession>
<comment type="caution">
    <text evidence="2">The sequence shown here is derived from an EMBL/GenBank/DDBJ whole genome shotgun (WGS) entry which is preliminary data.</text>
</comment>
<dbReference type="PATRIC" id="fig|1502292.3.peg.836"/>
<gene>
    <name evidence="2" type="ORF">AAA799E16_00904</name>
</gene>
<dbReference type="InterPro" id="IPR027560">
    <property type="entry name" value="PEFG-CTERM"/>
</dbReference>
<proteinExistence type="predicted"/>
<evidence type="ECO:0008006" key="4">
    <source>
        <dbReference type="Google" id="ProtNLM"/>
    </source>
</evidence>
<protein>
    <recommendedName>
        <fullName evidence="4">MG2 domain protein</fullName>
    </recommendedName>
</protein>
<feature type="transmembrane region" description="Helical" evidence="1">
    <location>
        <begin position="240"/>
        <end position="259"/>
    </location>
</feature>
<evidence type="ECO:0000256" key="1">
    <source>
        <dbReference type="SAM" id="Phobius"/>
    </source>
</evidence>